<sequence>MVLYADAYNVTGYACLGSRKKSRLDLGMIYCLEISRSLHNQAIPTLKWIRHGIEIIKELRTNAFNGDDGEDVVDHIIMVPEILDLIKIPDVDSDQLRIIAFLISLGNVARRWWIEECDGKVTTWVDVVKKFFYKLYPLSRAGRDRAEVYEEPDYNEFSTWLHKKFIESCTTEARTKCAMWDTWIEMADNDELNYLPSEEI</sequence>
<organism evidence="1 2">
    <name type="scientific">Tanacetum coccineum</name>
    <dbReference type="NCBI Taxonomy" id="301880"/>
    <lineage>
        <taxon>Eukaryota</taxon>
        <taxon>Viridiplantae</taxon>
        <taxon>Streptophyta</taxon>
        <taxon>Embryophyta</taxon>
        <taxon>Tracheophyta</taxon>
        <taxon>Spermatophyta</taxon>
        <taxon>Magnoliopsida</taxon>
        <taxon>eudicotyledons</taxon>
        <taxon>Gunneridae</taxon>
        <taxon>Pentapetalae</taxon>
        <taxon>asterids</taxon>
        <taxon>campanulids</taxon>
        <taxon>Asterales</taxon>
        <taxon>Asteraceae</taxon>
        <taxon>Asteroideae</taxon>
        <taxon>Anthemideae</taxon>
        <taxon>Anthemidinae</taxon>
        <taxon>Tanacetum</taxon>
    </lineage>
</organism>
<reference evidence="1" key="2">
    <citation type="submission" date="2022-01" db="EMBL/GenBank/DDBJ databases">
        <authorList>
            <person name="Yamashiro T."/>
            <person name="Shiraishi A."/>
            <person name="Satake H."/>
            <person name="Nakayama K."/>
        </authorList>
    </citation>
    <scope>NUCLEOTIDE SEQUENCE</scope>
</reference>
<comment type="caution">
    <text evidence="1">The sequence shown here is derived from an EMBL/GenBank/DDBJ whole genome shotgun (WGS) entry which is preliminary data.</text>
</comment>
<keyword evidence="2" id="KW-1185">Reference proteome</keyword>
<proteinExistence type="predicted"/>
<reference evidence="1" key="1">
    <citation type="journal article" date="2022" name="Int. J. Mol. Sci.">
        <title>Draft Genome of Tanacetum Coccineum: Genomic Comparison of Closely Related Tanacetum-Family Plants.</title>
        <authorList>
            <person name="Yamashiro T."/>
            <person name="Shiraishi A."/>
            <person name="Nakayama K."/>
            <person name="Satake H."/>
        </authorList>
    </citation>
    <scope>NUCLEOTIDE SEQUENCE</scope>
</reference>
<name>A0ABQ5AEX0_9ASTR</name>
<dbReference type="Proteomes" id="UP001151760">
    <property type="component" value="Unassembled WGS sequence"/>
</dbReference>
<protein>
    <submittedName>
        <fullName evidence="1">Uncharacterized protein</fullName>
    </submittedName>
</protein>
<accession>A0ABQ5AEX0</accession>
<gene>
    <name evidence="1" type="ORF">Tco_0822390</name>
</gene>
<evidence type="ECO:0000313" key="1">
    <source>
        <dbReference type="EMBL" id="GJT01221.1"/>
    </source>
</evidence>
<dbReference type="EMBL" id="BQNB010012254">
    <property type="protein sequence ID" value="GJT01221.1"/>
    <property type="molecule type" value="Genomic_DNA"/>
</dbReference>
<evidence type="ECO:0000313" key="2">
    <source>
        <dbReference type="Proteomes" id="UP001151760"/>
    </source>
</evidence>